<comment type="caution">
    <text evidence="2">The sequence shown here is derived from an EMBL/GenBank/DDBJ whole genome shotgun (WGS) entry which is preliminary data.</text>
</comment>
<gene>
    <name evidence="2" type="ORF">BKA15_003243</name>
</gene>
<evidence type="ECO:0000313" key="3">
    <source>
        <dbReference type="Proteomes" id="UP000569914"/>
    </source>
</evidence>
<keyword evidence="1" id="KW-0732">Signal</keyword>
<reference evidence="2 3" key="1">
    <citation type="submission" date="2020-07" db="EMBL/GenBank/DDBJ databases">
        <title>Sequencing the genomes of 1000 actinobacteria strains.</title>
        <authorList>
            <person name="Klenk H.-P."/>
        </authorList>
    </citation>
    <scope>NUCLEOTIDE SEQUENCE [LARGE SCALE GENOMIC DNA]</scope>
    <source>
        <strain evidence="2 3">DSM 22083</strain>
    </source>
</reference>
<dbReference type="EMBL" id="JACCBU010000001">
    <property type="protein sequence ID" value="NYE71914.1"/>
    <property type="molecule type" value="Genomic_DNA"/>
</dbReference>
<proteinExistence type="predicted"/>
<protein>
    <submittedName>
        <fullName evidence="2">Formylmethanofuran:tetrahydromethanopterin formyltransferase</fullName>
    </submittedName>
</protein>
<keyword evidence="3" id="KW-1185">Reference proteome</keyword>
<feature type="chain" id="PRO_5039584227" evidence="1">
    <location>
        <begin position="21"/>
        <end position="149"/>
    </location>
</feature>
<organism evidence="2 3">
    <name type="scientific">Microlunatus parietis</name>
    <dbReference type="NCBI Taxonomy" id="682979"/>
    <lineage>
        <taxon>Bacteria</taxon>
        <taxon>Bacillati</taxon>
        <taxon>Actinomycetota</taxon>
        <taxon>Actinomycetes</taxon>
        <taxon>Propionibacteriales</taxon>
        <taxon>Propionibacteriaceae</taxon>
        <taxon>Microlunatus</taxon>
    </lineage>
</organism>
<dbReference type="Proteomes" id="UP000569914">
    <property type="component" value="Unassembled WGS sequence"/>
</dbReference>
<name>A0A7Y9I8W9_9ACTN</name>
<dbReference type="GO" id="GO:0016740">
    <property type="term" value="F:transferase activity"/>
    <property type="evidence" value="ECO:0007669"/>
    <property type="project" value="UniProtKB-KW"/>
</dbReference>
<sequence>MKLILITAAVLAALTPGAAAAVPPETTVIGTAEIRIEQPASTFDFRVQATGDGRSGTGVIFLTHHDDREISWAVARVDCVRWHGRTVTVTGVVGDAENYAVARPGDRVSLSIRDGRPDLIGAAFQDEAHRCRGPVPNQPVDEGDFVITP</sequence>
<dbReference type="AlphaFoldDB" id="A0A7Y9I8W9"/>
<evidence type="ECO:0000313" key="2">
    <source>
        <dbReference type="EMBL" id="NYE71914.1"/>
    </source>
</evidence>
<accession>A0A7Y9I8W9</accession>
<evidence type="ECO:0000256" key="1">
    <source>
        <dbReference type="SAM" id="SignalP"/>
    </source>
</evidence>
<dbReference type="RefSeq" id="WP_179752387.1">
    <property type="nucleotide sequence ID" value="NZ_JACCBU010000001.1"/>
</dbReference>
<keyword evidence="2" id="KW-0808">Transferase</keyword>
<feature type="signal peptide" evidence="1">
    <location>
        <begin position="1"/>
        <end position="20"/>
    </location>
</feature>